<name>A0A221P012_9ACTN</name>
<evidence type="ECO:0000256" key="1">
    <source>
        <dbReference type="SAM" id="MobiDB-lite"/>
    </source>
</evidence>
<keyword evidence="3" id="KW-1185">Reference proteome</keyword>
<dbReference type="EMBL" id="CP022433">
    <property type="protein sequence ID" value="ASN25587.1"/>
    <property type="molecule type" value="Genomic_DNA"/>
</dbReference>
<evidence type="ECO:0000313" key="3">
    <source>
        <dbReference type="Proteomes" id="UP000031501"/>
    </source>
</evidence>
<feature type="region of interest" description="Disordered" evidence="1">
    <location>
        <begin position="1"/>
        <end position="92"/>
    </location>
</feature>
<evidence type="ECO:0000313" key="2">
    <source>
        <dbReference type="EMBL" id="ASN25587.1"/>
    </source>
</evidence>
<dbReference type="AlphaFoldDB" id="A0A221P012"/>
<feature type="compositionally biased region" description="Low complexity" evidence="1">
    <location>
        <begin position="81"/>
        <end position="92"/>
    </location>
</feature>
<proteinExistence type="predicted"/>
<accession>A0A221P012</accession>
<protein>
    <submittedName>
        <fullName evidence="2">Uncharacterized protein</fullName>
    </submittedName>
</protein>
<reference evidence="2 3" key="1">
    <citation type="submission" date="2017-07" db="EMBL/GenBank/DDBJ databases">
        <title>Genome sequence of Streptomyces pluripotens MUSC 137T.</title>
        <authorList>
            <person name="Ser H.-L."/>
            <person name="Lee L.-H."/>
        </authorList>
    </citation>
    <scope>NUCLEOTIDE SEQUENCE [LARGE SCALE GENOMIC DNA]</scope>
    <source>
        <strain evidence="2 3">MUSC 137</strain>
    </source>
</reference>
<sequence>MRVSPDEMGSAGEGGGEGLADRRSIGALGEQSVQEQPRLVRAEVSGADEPTAEKVLLGAGKAASEPGATTSTVRPRRRSRVPAGGSSTQPLM</sequence>
<dbReference type="KEGG" id="splu:LK06_016705"/>
<organism evidence="2 3">
    <name type="scientific">Streptomyces pluripotens</name>
    <dbReference type="NCBI Taxonomy" id="1355015"/>
    <lineage>
        <taxon>Bacteria</taxon>
        <taxon>Bacillati</taxon>
        <taxon>Actinomycetota</taxon>
        <taxon>Actinomycetes</taxon>
        <taxon>Kitasatosporales</taxon>
        <taxon>Streptomycetaceae</taxon>
        <taxon>Streptomyces</taxon>
    </lineage>
</organism>
<gene>
    <name evidence="2" type="ORF">LK07_17860</name>
</gene>
<dbReference type="Proteomes" id="UP000031501">
    <property type="component" value="Chromosome"/>
</dbReference>